<evidence type="ECO:0000313" key="3">
    <source>
        <dbReference type="EMBL" id="KAK0070226.1"/>
    </source>
</evidence>
<feature type="domain" description="C2H2-type" evidence="2">
    <location>
        <begin position="184"/>
        <end position="212"/>
    </location>
</feature>
<dbReference type="Gene3D" id="3.30.160.60">
    <property type="entry name" value="Classic Zinc Finger"/>
    <property type="match status" value="2"/>
</dbReference>
<keyword evidence="1" id="KW-0479">Metal-binding</keyword>
<evidence type="ECO:0000259" key="2">
    <source>
        <dbReference type="PROSITE" id="PS50157"/>
    </source>
</evidence>
<reference evidence="3" key="2">
    <citation type="submission" date="2023-04" db="EMBL/GenBank/DDBJ databases">
        <authorList>
            <person name="Bu L."/>
            <person name="Lu L."/>
            <person name="Laidemitt M.R."/>
            <person name="Zhang S.M."/>
            <person name="Mutuku M."/>
            <person name="Mkoji G."/>
            <person name="Steinauer M."/>
            <person name="Loker E.S."/>
        </authorList>
    </citation>
    <scope>NUCLEOTIDE SEQUENCE</scope>
    <source>
        <strain evidence="3">KasaAsao</strain>
        <tissue evidence="3">Whole Snail</tissue>
    </source>
</reference>
<protein>
    <recommendedName>
        <fullName evidence="2">C2H2-type domain-containing protein</fullName>
    </recommendedName>
</protein>
<name>A0AAD8CC40_BIOPF</name>
<dbReference type="PROSITE" id="PS50157">
    <property type="entry name" value="ZINC_FINGER_C2H2_2"/>
    <property type="match status" value="1"/>
</dbReference>
<organism evidence="3 4">
    <name type="scientific">Biomphalaria pfeifferi</name>
    <name type="common">Bloodfluke planorb</name>
    <name type="synonym">Freshwater snail</name>
    <dbReference type="NCBI Taxonomy" id="112525"/>
    <lineage>
        <taxon>Eukaryota</taxon>
        <taxon>Metazoa</taxon>
        <taxon>Spiralia</taxon>
        <taxon>Lophotrochozoa</taxon>
        <taxon>Mollusca</taxon>
        <taxon>Gastropoda</taxon>
        <taxon>Heterobranchia</taxon>
        <taxon>Euthyneura</taxon>
        <taxon>Panpulmonata</taxon>
        <taxon>Hygrophila</taxon>
        <taxon>Lymnaeoidea</taxon>
        <taxon>Planorbidae</taxon>
        <taxon>Biomphalaria</taxon>
    </lineage>
</organism>
<keyword evidence="1" id="KW-0863">Zinc-finger</keyword>
<dbReference type="InterPro" id="IPR013087">
    <property type="entry name" value="Znf_C2H2_type"/>
</dbReference>
<dbReference type="AlphaFoldDB" id="A0AAD8CC40"/>
<accession>A0AAD8CC40</accession>
<sequence length="244" mass="27780">MSSSTGLVSQKSQLTPSALTPNCWMPGLGCPVPYCGAKIIPTTARLREHWNDKHEEIVAKFHCSMCAHITKRKSNLVMHFRSRHVECDISQCVGEIKNQSLHTEDKETQKTPIGMYLYTKFACPVKGCEAKSALRNRKPLTPLFGLWRPGMGCPVPGCSAKVIRQAIHLKIHWTEKHEKIVVKYHCSMCDVFSKRKSNLFQHYRQKHGGDISQSVGNIEHHYNREFQDPYPLTLEAVMGKPRQL</sequence>
<dbReference type="InterPro" id="IPR008598">
    <property type="entry name" value="Di19_Zn-bd"/>
</dbReference>
<dbReference type="SMART" id="SM00355">
    <property type="entry name" value="ZnF_C2H2"/>
    <property type="match status" value="4"/>
</dbReference>
<reference evidence="3" key="1">
    <citation type="journal article" date="2023" name="PLoS Negl. Trop. Dis.">
        <title>A genome sequence for Biomphalaria pfeifferi, the major vector snail for the human-infecting parasite Schistosoma mansoni.</title>
        <authorList>
            <person name="Bu L."/>
            <person name="Lu L."/>
            <person name="Laidemitt M.R."/>
            <person name="Zhang S.M."/>
            <person name="Mutuku M."/>
            <person name="Mkoji G."/>
            <person name="Steinauer M."/>
            <person name="Loker E.S."/>
        </authorList>
    </citation>
    <scope>NUCLEOTIDE SEQUENCE</scope>
    <source>
        <strain evidence="3">KasaAsao</strain>
    </source>
</reference>
<keyword evidence="4" id="KW-1185">Reference proteome</keyword>
<dbReference type="Proteomes" id="UP001233172">
    <property type="component" value="Unassembled WGS sequence"/>
</dbReference>
<dbReference type="EMBL" id="JASAOG010000001">
    <property type="protein sequence ID" value="KAK0070226.1"/>
    <property type="molecule type" value="Genomic_DNA"/>
</dbReference>
<comment type="caution">
    <text evidence="3">The sequence shown here is derived from an EMBL/GenBank/DDBJ whole genome shotgun (WGS) entry which is preliminary data.</text>
</comment>
<evidence type="ECO:0000256" key="1">
    <source>
        <dbReference type="PROSITE-ProRule" id="PRU00042"/>
    </source>
</evidence>
<proteinExistence type="predicted"/>
<gene>
    <name evidence="3" type="ORF">Bpfe_000209</name>
</gene>
<keyword evidence="1" id="KW-0862">Zinc</keyword>
<dbReference type="Pfam" id="PF05605">
    <property type="entry name" value="zf-Di19"/>
    <property type="match status" value="1"/>
</dbReference>
<evidence type="ECO:0000313" key="4">
    <source>
        <dbReference type="Proteomes" id="UP001233172"/>
    </source>
</evidence>
<dbReference type="GO" id="GO:0008270">
    <property type="term" value="F:zinc ion binding"/>
    <property type="evidence" value="ECO:0007669"/>
    <property type="project" value="UniProtKB-KW"/>
</dbReference>